<keyword evidence="2" id="KW-1185">Reference proteome</keyword>
<sequence>MRSSIEQCGHCHGTNFPEGMFVCYCPTCHVYIHPGCWDAHVRARHSETSDNVTPLKPRRGKISAYGIIQWDNDGEE</sequence>
<dbReference type="STRING" id="1499966.U14_03572"/>
<organism evidence="1">
    <name type="scientific">Candidatus Moduliflexus flocculans</name>
    <dbReference type="NCBI Taxonomy" id="1499966"/>
    <lineage>
        <taxon>Bacteria</taxon>
        <taxon>Candidatus Moduliflexota</taxon>
        <taxon>Candidatus Moduliflexia</taxon>
        <taxon>Candidatus Moduliflexales</taxon>
        <taxon>Candidatus Moduliflexaceae</taxon>
    </lineage>
</organism>
<dbReference type="Proteomes" id="UP000030700">
    <property type="component" value="Unassembled WGS sequence"/>
</dbReference>
<evidence type="ECO:0000313" key="1">
    <source>
        <dbReference type="EMBL" id="GAK52321.1"/>
    </source>
</evidence>
<reference evidence="1" key="1">
    <citation type="journal article" date="2015" name="PeerJ">
        <title>First genomic representation of candidate bacterial phylum KSB3 points to enhanced environmental sensing as a trigger of wastewater bulking.</title>
        <authorList>
            <person name="Sekiguchi Y."/>
            <person name="Ohashi A."/>
            <person name="Parks D.H."/>
            <person name="Yamauchi T."/>
            <person name="Tyson G.W."/>
            <person name="Hugenholtz P."/>
        </authorList>
    </citation>
    <scope>NUCLEOTIDE SEQUENCE [LARGE SCALE GENOMIC DNA]</scope>
</reference>
<name>A0A081BPK5_9BACT</name>
<dbReference type="AlphaFoldDB" id="A0A081BPK5"/>
<dbReference type="EMBL" id="DF820458">
    <property type="protein sequence ID" value="GAK52321.1"/>
    <property type="molecule type" value="Genomic_DNA"/>
</dbReference>
<gene>
    <name evidence="1" type="ORF">U14_03572</name>
</gene>
<dbReference type="HOGENOM" id="CLU_2697071_0_0_0"/>
<evidence type="ECO:0000313" key="2">
    <source>
        <dbReference type="Proteomes" id="UP000030700"/>
    </source>
</evidence>
<proteinExistence type="predicted"/>
<protein>
    <submittedName>
        <fullName evidence="1">Uncharacterized protein</fullName>
    </submittedName>
</protein>
<accession>A0A081BPK5</accession>